<feature type="region of interest" description="Disordered" evidence="2">
    <location>
        <begin position="1"/>
        <end position="41"/>
    </location>
</feature>
<name>K0RRK3_THAOC</name>
<feature type="non-terminal residue" evidence="3">
    <location>
        <position position="1"/>
    </location>
</feature>
<dbReference type="InterPro" id="IPR006597">
    <property type="entry name" value="Sel1-like"/>
</dbReference>
<dbReference type="SMART" id="SM00671">
    <property type="entry name" value="SEL1"/>
    <property type="match status" value="2"/>
</dbReference>
<dbReference type="Proteomes" id="UP000266841">
    <property type="component" value="Unassembled WGS sequence"/>
</dbReference>
<dbReference type="PANTHER" id="PTHR11102">
    <property type="entry name" value="SEL-1-LIKE PROTEIN"/>
    <property type="match status" value="1"/>
</dbReference>
<evidence type="ECO:0008006" key="5">
    <source>
        <dbReference type="Google" id="ProtNLM"/>
    </source>
</evidence>
<dbReference type="Pfam" id="PF08238">
    <property type="entry name" value="Sel1"/>
    <property type="match status" value="2"/>
</dbReference>
<comment type="similarity">
    <text evidence="1">Belongs to the sel-1 family.</text>
</comment>
<evidence type="ECO:0000256" key="2">
    <source>
        <dbReference type="SAM" id="MobiDB-lite"/>
    </source>
</evidence>
<organism evidence="3 4">
    <name type="scientific">Thalassiosira oceanica</name>
    <name type="common">Marine diatom</name>
    <dbReference type="NCBI Taxonomy" id="159749"/>
    <lineage>
        <taxon>Eukaryota</taxon>
        <taxon>Sar</taxon>
        <taxon>Stramenopiles</taxon>
        <taxon>Ochrophyta</taxon>
        <taxon>Bacillariophyta</taxon>
        <taxon>Coscinodiscophyceae</taxon>
        <taxon>Thalassiosirophycidae</taxon>
        <taxon>Thalassiosirales</taxon>
        <taxon>Thalassiosiraceae</taxon>
        <taxon>Thalassiosira</taxon>
    </lineage>
</organism>
<feature type="compositionally biased region" description="Basic and acidic residues" evidence="2">
    <location>
        <begin position="1"/>
        <end position="25"/>
    </location>
</feature>
<dbReference type="PANTHER" id="PTHR11102:SF160">
    <property type="entry name" value="ERAD-ASSOCIATED E3 UBIQUITIN-PROTEIN LIGASE COMPONENT HRD3"/>
    <property type="match status" value="1"/>
</dbReference>
<dbReference type="SUPFAM" id="SSF81901">
    <property type="entry name" value="HCP-like"/>
    <property type="match status" value="1"/>
</dbReference>
<dbReference type="Gene3D" id="1.25.40.10">
    <property type="entry name" value="Tetratricopeptide repeat domain"/>
    <property type="match status" value="1"/>
</dbReference>
<feature type="compositionally biased region" description="Polar residues" evidence="2">
    <location>
        <begin position="54"/>
        <end position="64"/>
    </location>
</feature>
<feature type="region of interest" description="Disordered" evidence="2">
    <location>
        <begin position="54"/>
        <end position="103"/>
    </location>
</feature>
<accession>K0RRK3</accession>
<keyword evidence="4" id="KW-1185">Reference proteome</keyword>
<dbReference type="EMBL" id="AGNL01034903">
    <property type="protein sequence ID" value="EJK55004.1"/>
    <property type="molecule type" value="Genomic_DNA"/>
</dbReference>
<protein>
    <recommendedName>
        <fullName evidence="5">RING-type domain-containing protein</fullName>
    </recommendedName>
</protein>
<dbReference type="eggNOG" id="ENOG502S2H7">
    <property type="taxonomic scope" value="Eukaryota"/>
</dbReference>
<reference evidence="3 4" key="1">
    <citation type="journal article" date="2012" name="Genome Biol.">
        <title>Genome and low-iron response of an oceanic diatom adapted to chronic iron limitation.</title>
        <authorList>
            <person name="Lommer M."/>
            <person name="Specht M."/>
            <person name="Roy A.S."/>
            <person name="Kraemer L."/>
            <person name="Andreson R."/>
            <person name="Gutowska M.A."/>
            <person name="Wolf J."/>
            <person name="Bergner S.V."/>
            <person name="Schilhabel M.B."/>
            <person name="Klostermeier U.C."/>
            <person name="Beiko R.G."/>
            <person name="Rosenstiel P."/>
            <person name="Hippler M."/>
            <person name="Laroche J."/>
        </authorList>
    </citation>
    <scope>NUCLEOTIDE SEQUENCE [LARGE SCALE GENOMIC DNA]</scope>
    <source>
        <strain evidence="3 4">CCMP1005</strain>
    </source>
</reference>
<dbReference type="AlphaFoldDB" id="K0RRK3"/>
<sequence length="347" mass="38510">SSKQKEATPHRTGPEKRRRRTDFGEKAVGCGPADTEATEPWGCNIRLQASTRVSVHTATSTSINHPKPQTPSPPVSKGIRDRMESVGPDNGSAQAPSQDDDLSAAEVARYSQRLLNEGHERWEGERCPICFLFIGLPVEKHAKMNVCCMKMVCKGCTLASHQRGLRGCPFCRTPRPTDNASSLAMIQKRTDKGDADAIYHLGQCYYFGRLGLTEDVPRAIELMAEAAEFGSVEARFNLGVAYYYGEGVEEDKLRGVRHWQLAAMKRHTESRHNLGVVEFNRGNYKLAVQQWVISANMGDEKSLNAVKDMFVKGHATKAQYAEALRGFGDAAEEMKSHQREEAKRLGV</sequence>
<dbReference type="InterPro" id="IPR050767">
    <property type="entry name" value="Sel1_AlgK"/>
</dbReference>
<evidence type="ECO:0000313" key="3">
    <source>
        <dbReference type="EMBL" id="EJK55004.1"/>
    </source>
</evidence>
<dbReference type="SUPFAM" id="SSF57850">
    <property type="entry name" value="RING/U-box"/>
    <property type="match status" value="1"/>
</dbReference>
<evidence type="ECO:0000256" key="1">
    <source>
        <dbReference type="ARBA" id="ARBA00038101"/>
    </source>
</evidence>
<dbReference type="OrthoDB" id="272077at2759"/>
<evidence type="ECO:0000313" key="4">
    <source>
        <dbReference type="Proteomes" id="UP000266841"/>
    </source>
</evidence>
<dbReference type="InterPro" id="IPR011990">
    <property type="entry name" value="TPR-like_helical_dom_sf"/>
</dbReference>
<comment type="caution">
    <text evidence="3">The sequence shown here is derived from an EMBL/GenBank/DDBJ whole genome shotgun (WGS) entry which is preliminary data.</text>
</comment>
<gene>
    <name evidence="3" type="ORF">THAOC_25315</name>
</gene>
<proteinExistence type="inferred from homology"/>